<evidence type="ECO:0000256" key="1">
    <source>
        <dbReference type="ARBA" id="ARBA00022723"/>
    </source>
</evidence>
<dbReference type="PANTHER" id="PTHR33823">
    <property type="entry name" value="RNA POLYMERASE-BINDING TRANSCRIPTION FACTOR DKSA-RELATED"/>
    <property type="match status" value="1"/>
</dbReference>
<feature type="domain" description="Zinc finger DksA/TraR C4-type" evidence="6">
    <location>
        <begin position="81"/>
        <end position="105"/>
    </location>
</feature>
<evidence type="ECO:0000313" key="7">
    <source>
        <dbReference type="EMBL" id="MBM7837572.1"/>
    </source>
</evidence>
<evidence type="ECO:0000256" key="2">
    <source>
        <dbReference type="ARBA" id="ARBA00022771"/>
    </source>
</evidence>
<name>A0ABS2SPX4_9BACI</name>
<feature type="region of interest" description="Disordered" evidence="5">
    <location>
        <begin position="25"/>
        <end position="49"/>
    </location>
</feature>
<dbReference type="PROSITE" id="PS51128">
    <property type="entry name" value="ZF_DKSA_2"/>
    <property type="match status" value="1"/>
</dbReference>
<reference evidence="7" key="1">
    <citation type="submission" date="2021-01" db="EMBL/GenBank/DDBJ databases">
        <title>Genomic Encyclopedia of Type Strains, Phase IV (KMG-IV): sequencing the most valuable type-strain genomes for metagenomic binning, comparative biology and taxonomic classification.</title>
        <authorList>
            <person name="Goeker M."/>
        </authorList>
    </citation>
    <scope>NUCLEOTIDE SEQUENCE</scope>
    <source>
        <strain evidence="7">DSM 21943</strain>
    </source>
</reference>
<dbReference type="RefSeq" id="WP_204464587.1">
    <property type="nucleotide sequence ID" value="NZ_JAFBCV010000002.1"/>
</dbReference>
<proteinExistence type="predicted"/>
<dbReference type="SUPFAM" id="SSF109635">
    <property type="entry name" value="DnaK suppressor protein DksA, alpha-hairpin domain"/>
    <property type="match status" value="1"/>
</dbReference>
<feature type="region of interest" description="Disordered" evidence="5">
    <location>
        <begin position="1"/>
        <end position="20"/>
    </location>
</feature>
<dbReference type="SUPFAM" id="SSF57716">
    <property type="entry name" value="Glucocorticoid receptor-like (DNA-binding domain)"/>
    <property type="match status" value="1"/>
</dbReference>
<protein>
    <submittedName>
        <fullName evidence="7">YteA family regulatory protein</fullName>
    </submittedName>
</protein>
<dbReference type="NCBIfam" id="TIGR02890">
    <property type="entry name" value="bacill_yteA"/>
    <property type="match status" value="1"/>
</dbReference>
<sequence length="212" mass="24506">MKLPLKQLKNDLQNRKHELEKQMDWYQHTADHGSQELSQYDNHPADNATDLFDREKDQALHDHVKVELNETMNALEKLERGTYGICEQTGQAIPVERLLANPTARTVMGAEPKFEEYRPVEEDVLKGFEQYTDDDKENETEFDGEDAYQMVARFNDTSPEYDEETGDTDLYGSNGVEAFEGFLSTGIDGYHGPDSVRIEQNEHYKSYRESEK</sequence>
<keyword evidence="1" id="KW-0479">Metal-binding</keyword>
<dbReference type="Pfam" id="PF01258">
    <property type="entry name" value="zf-dskA_traR"/>
    <property type="match status" value="1"/>
</dbReference>
<comment type="caution">
    <text evidence="7">The sequence shown here is derived from an EMBL/GenBank/DDBJ whole genome shotgun (WGS) entry which is preliminary data.</text>
</comment>
<accession>A0ABS2SPX4</accession>
<feature type="compositionally biased region" description="Basic and acidic residues" evidence="5">
    <location>
        <begin position="25"/>
        <end position="34"/>
    </location>
</feature>
<keyword evidence="2" id="KW-0863">Zinc-finger</keyword>
<dbReference type="Proteomes" id="UP001179280">
    <property type="component" value="Unassembled WGS sequence"/>
</dbReference>
<evidence type="ECO:0000256" key="4">
    <source>
        <dbReference type="PROSITE-ProRule" id="PRU00510"/>
    </source>
</evidence>
<evidence type="ECO:0000256" key="5">
    <source>
        <dbReference type="SAM" id="MobiDB-lite"/>
    </source>
</evidence>
<dbReference type="Gene3D" id="1.20.120.910">
    <property type="entry name" value="DksA, coiled-coil domain"/>
    <property type="match status" value="1"/>
</dbReference>
<dbReference type="EMBL" id="JAFBCV010000002">
    <property type="protein sequence ID" value="MBM7837572.1"/>
    <property type="molecule type" value="Genomic_DNA"/>
</dbReference>
<evidence type="ECO:0000259" key="6">
    <source>
        <dbReference type="Pfam" id="PF01258"/>
    </source>
</evidence>
<feature type="zinc finger region" description="dksA C4-type" evidence="4">
    <location>
        <begin position="86"/>
        <end position="110"/>
    </location>
</feature>
<feature type="compositionally biased region" description="Basic and acidic residues" evidence="5">
    <location>
        <begin position="8"/>
        <end position="20"/>
    </location>
</feature>
<keyword evidence="3" id="KW-0862">Zinc</keyword>
<organism evidence="7 8">
    <name type="scientific">Shouchella xiaoxiensis</name>
    <dbReference type="NCBI Taxonomy" id="766895"/>
    <lineage>
        <taxon>Bacteria</taxon>
        <taxon>Bacillati</taxon>
        <taxon>Bacillota</taxon>
        <taxon>Bacilli</taxon>
        <taxon>Bacillales</taxon>
        <taxon>Bacillaceae</taxon>
        <taxon>Shouchella</taxon>
    </lineage>
</organism>
<dbReference type="InterPro" id="IPR014240">
    <property type="entry name" value="YteA"/>
</dbReference>
<dbReference type="PANTHER" id="PTHR33823:SF4">
    <property type="entry name" value="GENERAL STRESS PROTEIN 16O"/>
    <property type="match status" value="1"/>
</dbReference>
<feature type="compositionally biased region" description="Basic and acidic residues" evidence="5">
    <location>
        <begin position="194"/>
        <end position="212"/>
    </location>
</feature>
<evidence type="ECO:0000313" key="8">
    <source>
        <dbReference type="Proteomes" id="UP001179280"/>
    </source>
</evidence>
<gene>
    <name evidence="7" type="ORF">JOC54_000803</name>
</gene>
<feature type="region of interest" description="Disordered" evidence="5">
    <location>
        <begin position="189"/>
        <end position="212"/>
    </location>
</feature>
<keyword evidence="8" id="KW-1185">Reference proteome</keyword>
<evidence type="ECO:0000256" key="3">
    <source>
        <dbReference type="ARBA" id="ARBA00022833"/>
    </source>
</evidence>
<dbReference type="InterPro" id="IPR037187">
    <property type="entry name" value="DnaK_N"/>
</dbReference>
<dbReference type="InterPro" id="IPR000962">
    <property type="entry name" value="Znf_DskA_TraR"/>
</dbReference>